<name>A0AB35YWN9_9FLAO</name>
<evidence type="ECO:0008006" key="6">
    <source>
        <dbReference type="Google" id="ProtNLM"/>
    </source>
</evidence>
<keyword evidence="5" id="KW-1185">Reference proteome</keyword>
<sequence>MNKQIKRTFYIVFTLGIVFIIATVSINIFLKNKLESFVNERLPKNMIRSYDAITVESFGGSLSITNASLIIKNKTDSLKHTFINVEKLKISHISYWDYLFKDEIHIETISVENPIMAYYKDRVVPSTDTVNKGIIDIYKPIFVKNIRIDNSKFVIYEKGKDSTKLYTKGLSVAVTGIKIDKNTVRRKIPMIFDNYKATSDSVFVKVSPYENLTVKDFALENTVAIFKNLRLHTKYSKTQLSKIITTERDHYDLTLKKVTVEGINFGFNNRQFFAQSKKVSLTAPSLEIYRDKLVADDLKTKPLYSKMLRELPFELTVNSLRIEDAKIKYEERVKAENMGGSITFNNLNAAISNLSNTYKSPEKTTIKIEANFMDSTPISVDWSFDVNNKQDAFLFQGTLGTLAANKMNNFTEPNLKVRLEGKTNKTFFTIDGNNSTSTTNMKISYSDFKVKILQQDGRKKNTVLSAIANIFISKNSTENGDSYKKGVAEAKRDKSKSVFNFLWISIKAALTKIMI</sequence>
<evidence type="ECO:0000313" key="2">
    <source>
        <dbReference type="EMBL" id="MEM0519231.1"/>
    </source>
</evidence>
<keyword evidence="1" id="KW-0812">Transmembrane</keyword>
<evidence type="ECO:0000313" key="5">
    <source>
        <dbReference type="Proteomes" id="UP001390963"/>
    </source>
</evidence>
<dbReference type="EMBL" id="JAZBJM010000010">
    <property type="protein sequence ID" value="MEM0519231.1"/>
    <property type="molecule type" value="Genomic_DNA"/>
</dbReference>
<feature type="transmembrane region" description="Helical" evidence="1">
    <location>
        <begin position="9"/>
        <end position="30"/>
    </location>
</feature>
<evidence type="ECO:0000313" key="4">
    <source>
        <dbReference type="Proteomes" id="UP001388259"/>
    </source>
</evidence>
<organism evidence="2 4">
    <name type="scientific">Aequorivita flava</name>
    <dbReference type="NCBI Taxonomy" id="3114371"/>
    <lineage>
        <taxon>Bacteria</taxon>
        <taxon>Pseudomonadati</taxon>
        <taxon>Bacteroidota</taxon>
        <taxon>Flavobacteriia</taxon>
        <taxon>Flavobacteriales</taxon>
        <taxon>Flavobacteriaceae</taxon>
        <taxon>Aequorivita</taxon>
    </lineage>
</organism>
<gene>
    <name evidence="3" type="ORF">VZD24_12345</name>
    <name evidence="2" type="ORF">VZD85_12760</name>
</gene>
<protein>
    <recommendedName>
        <fullName evidence="6">DUF748 domain-containing protein</fullName>
    </recommendedName>
</protein>
<comment type="caution">
    <text evidence="2">The sequence shown here is derived from an EMBL/GenBank/DDBJ whole genome shotgun (WGS) entry which is preliminary data.</text>
</comment>
<dbReference type="Proteomes" id="UP001388259">
    <property type="component" value="Unassembled WGS sequence"/>
</dbReference>
<evidence type="ECO:0000313" key="3">
    <source>
        <dbReference type="EMBL" id="MEM0574312.1"/>
    </source>
</evidence>
<proteinExistence type="predicted"/>
<dbReference type="Proteomes" id="UP001390963">
    <property type="component" value="Unassembled WGS sequence"/>
</dbReference>
<dbReference type="EMBL" id="JBANCF010000011">
    <property type="protein sequence ID" value="MEM0574312.1"/>
    <property type="molecule type" value="Genomic_DNA"/>
</dbReference>
<dbReference type="AlphaFoldDB" id="A0AB35YWN9"/>
<dbReference type="RefSeq" id="WP_342687793.1">
    <property type="nucleotide sequence ID" value="NZ_JAZBJM010000010.1"/>
</dbReference>
<accession>A0AB35YWN9</accession>
<keyword evidence="1" id="KW-1133">Transmembrane helix</keyword>
<keyword evidence="1" id="KW-0472">Membrane</keyword>
<reference evidence="2 5" key="1">
    <citation type="submission" date="2024-01" db="EMBL/GenBank/DDBJ databases">
        <title>Aequorivita flavus sp. nov., isolated from deep-sea sediment.</title>
        <authorList>
            <person name="Chen X."/>
        </authorList>
    </citation>
    <scope>NUCLEOTIDE SEQUENCE</scope>
    <source>
        <strain evidence="2">MCCC 1A16923</strain>
        <strain evidence="3 5">MCCC 1A16935</strain>
    </source>
</reference>
<evidence type="ECO:0000256" key="1">
    <source>
        <dbReference type="SAM" id="Phobius"/>
    </source>
</evidence>